<dbReference type="EMBL" id="OX597820">
    <property type="protein sequence ID" value="CAI9725867.1"/>
    <property type="molecule type" value="Genomic_DNA"/>
</dbReference>
<reference evidence="1" key="1">
    <citation type="submission" date="2023-08" db="EMBL/GenBank/DDBJ databases">
        <authorList>
            <person name="Alioto T."/>
            <person name="Alioto T."/>
            <person name="Gomez Garrido J."/>
        </authorList>
    </citation>
    <scope>NUCLEOTIDE SEQUENCE</scope>
</reference>
<accession>A0AA36B3C1</accession>
<sequence length="68" mass="7267">MSSYHSLNCKRNGAVKAPDLNISFIIATGVGIEETNSGDAPLSKTYYYAVSHTAVKNISAEKDIATEC</sequence>
<dbReference type="AlphaFoldDB" id="A0AA36B3C1"/>
<protein>
    <submittedName>
        <fullName evidence="1">Uncharacterized protein</fullName>
    </submittedName>
</protein>
<proteinExistence type="predicted"/>
<organism evidence="1 2">
    <name type="scientific">Octopus vulgaris</name>
    <name type="common">Common octopus</name>
    <dbReference type="NCBI Taxonomy" id="6645"/>
    <lineage>
        <taxon>Eukaryota</taxon>
        <taxon>Metazoa</taxon>
        <taxon>Spiralia</taxon>
        <taxon>Lophotrochozoa</taxon>
        <taxon>Mollusca</taxon>
        <taxon>Cephalopoda</taxon>
        <taxon>Coleoidea</taxon>
        <taxon>Octopodiformes</taxon>
        <taxon>Octopoda</taxon>
        <taxon>Incirrata</taxon>
        <taxon>Octopodidae</taxon>
        <taxon>Octopus</taxon>
    </lineage>
</organism>
<dbReference type="Proteomes" id="UP001162480">
    <property type="component" value="Chromosome 7"/>
</dbReference>
<evidence type="ECO:0000313" key="1">
    <source>
        <dbReference type="EMBL" id="CAI9725867.1"/>
    </source>
</evidence>
<gene>
    <name evidence="1" type="ORF">OCTVUL_1B016108</name>
</gene>
<name>A0AA36B3C1_OCTVU</name>
<keyword evidence="2" id="KW-1185">Reference proteome</keyword>
<evidence type="ECO:0000313" key="2">
    <source>
        <dbReference type="Proteomes" id="UP001162480"/>
    </source>
</evidence>